<evidence type="ECO:0000313" key="4">
    <source>
        <dbReference type="EMBL" id="KAG3212573.1"/>
    </source>
</evidence>
<dbReference type="EMBL" id="RCMG01001027">
    <property type="protein sequence ID" value="KAG2838616.1"/>
    <property type="molecule type" value="Genomic_DNA"/>
</dbReference>
<evidence type="ECO:0000313" key="2">
    <source>
        <dbReference type="EMBL" id="KAG2891499.1"/>
    </source>
</evidence>
<accession>A0A8T0YCR7</accession>
<dbReference type="EMBL" id="RCMI01001063">
    <property type="protein sequence ID" value="KAG2891499.1"/>
    <property type="molecule type" value="Genomic_DNA"/>
</dbReference>
<evidence type="ECO:0000313" key="1">
    <source>
        <dbReference type="EMBL" id="KAG2838616.1"/>
    </source>
</evidence>
<dbReference type="Proteomes" id="UP000697107">
    <property type="component" value="Unassembled WGS sequence"/>
</dbReference>
<reference evidence="1" key="1">
    <citation type="submission" date="2018-10" db="EMBL/GenBank/DDBJ databases">
        <title>Effector identification in a new, highly contiguous assembly of the strawberry crown rot pathogen Phytophthora cactorum.</title>
        <authorList>
            <person name="Armitage A.D."/>
            <person name="Nellist C.F."/>
            <person name="Bates H."/>
            <person name="Vickerstaff R.J."/>
            <person name="Harrison R.J."/>
        </authorList>
    </citation>
    <scope>NUCLEOTIDE SEQUENCE</scope>
    <source>
        <strain evidence="1">15-7</strain>
        <strain evidence="2">4032</strain>
        <strain evidence="3">P415</strain>
        <strain evidence="4">P421</strain>
    </source>
</reference>
<gene>
    <name evidence="1" type="ORF">PC113_g19633</name>
    <name evidence="2" type="ORF">PC115_g19181</name>
    <name evidence="3" type="ORF">PC118_g19372</name>
    <name evidence="4" type="ORF">PC129_g16474</name>
</gene>
<sequence>MVTTPLTTKATVMTVRSTQLFASGRTHLGLRKLTDEEYEEACGMVERLEATLAAKIEDATDWETSRGYITGLPYTFYDKL</sequence>
<dbReference type="EMBL" id="RCML01001046">
    <property type="protein sequence ID" value="KAG2966082.1"/>
    <property type="molecule type" value="Genomic_DNA"/>
</dbReference>
<evidence type="ECO:0000313" key="3">
    <source>
        <dbReference type="EMBL" id="KAG2966082.1"/>
    </source>
</evidence>
<dbReference type="Proteomes" id="UP000735874">
    <property type="component" value="Unassembled WGS sequence"/>
</dbReference>
<dbReference type="Proteomes" id="UP000760860">
    <property type="component" value="Unassembled WGS sequence"/>
</dbReference>
<evidence type="ECO:0000313" key="5">
    <source>
        <dbReference type="Proteomes" id="UP000735874"/>
    </source>
</evidence>
<name>A0A8T0YCR7_9STRA</name>
<organism evidence="1 5">
    <name type="scientific">Phytophthora cactorum</name>
    <dbReference type="NCBI Taxonomy" id="29920"/>
    <lineage>
        <taxon>Eukaryota</taxon>
        <taxon>Sar</taxon>
        <taxon>Stramenopiles</taxon>
        <taxon>Oomycota</taxon>
        <taxon>Peronosporomycetes</taxon>
        <taxon>Peronosporales</taxon>
        <taxon>Peronosporaceae</taxon>
        <taxon>Phytophthora</taxon>
    </lineage>
</organism>
<proteinExistence type="predicted"/>
<dbReference type="AlphaFoldDB" id="A0A8T0YCR7"/>
<dbReference type="Proteomes" id="UP000774804">
    <property type="component" value="Unassembled WGS sequence"/>
</dbReference>
<protein>
    <submittedName>
        <fullName evidence="1">Uncharacterized protein</fullName>
    </submittedName>
</protein>
<dbReference type="EMBL" id="RCMV01000821">
    <property type="protein sequence ID" value="KAG3212573.1"/>
    <property type="molecule type" value="Genomic_DNA"/>
</dbReference>
<comment type="caution">
    <text evidence="1">The sequence shown here is derived from an EMBL/GenBank/DDBJ whole genome shotgun (WGS) entry which is preliminary data.</text>
</comment>